<reference evidence="2 3" key="1">
    <citation type="submission" date="2007-10" db="EMBL/GenBank/DDBJ databases">
        <title>Complete sequence of Desulfococcus oleovorans Hxd3.</title>
        <authorList>
            <consortium name="US DOE Joint Genome Institute"/>
            <person name="Copeland A."/>
            <person name="Lucas S."/>
            <person name="Lapidus A."/>
            <person name="Barry K."/>
            <person name="Glavina del Rio T."/>
            <person name="Dalin E."/>
            <person name="Tice H."/>
            <person name="Pitluck S."/>
            <person name="Kiss H."/>
            <person name="Brettin T."/>
            <person name="Bruce D."/>
            <person name="Detter J.C."/>
            <person name="Han C."/>
            <person name="Schmutz J."/>
            <person name="Larimer F."/>
            <person name="Land M."/>
            <person name="Hauser L."/>
            <person name="Kyrpides N."/>
            <person name="Kim E."/>
            <person name="Wawrik B."/>
            <person name="Richardson P."/>
        </authorList>
    </citation>
    <scope>NUCLEOTIDE SEQUENCE [LARGE SCALE GENOMIC DNA]</scope>
    <source>
        <strain evidence="3">DSM 6200 / JCM 39069 / Hxd3</strain>
    </source>
</reference>
<dbReference type="KEGG" id="dol:Dole_1625"/>
<dbReference type="STRING" id="96561.Dole_1625"/>
<evidence type="ECO:0000259" key="1">
    <source>
        <dbReference type="PROSITE" id="PS50104"/>
    </source>
</evidence>
<evidence type="ECO:0000313" key="3">
    <source>
        <dbReference type="Proteomes" id="UP000008561"/>
    </source>
</evidence>
<sequence>MKKVDGNWTGRITGTNNANVFVEIKQDGSKLYGISRINDPQYGTSVYNFTGVIEENIVILSMVPDNKFINKQETQEVIINGRKMTITANMVRYGNVSVKAKLVNNSTIEGKWQSTIGTGGNLFLINEKEKSAAPQETSTTGKKNTVFISYSHEDQKHLKRLHVHIKPLEKKGLVDVWDDTKLIAGDKWREQITSALSKAAIAVLIISADFLASDFIVDNELPPILKKAELEGTLVLPVILKPCRFLREDTLSRFQALNPPDKPILSMPEVEQEIMWDKLSQRIEIELNRS</sequence>
<dbReference type="SUPFAM" id="SSF52200">
    <property type="entry name" value="Toll/Interleukin receptor TIR domain"/>
    <property type="match status" value="1"/>
</dbReference>
<dbReference type="GO" id="GO:0007165">
    <property type="term" value="P:signal transduction"/>
    <property type="evidence" value="ECO:0007669"/>
    <property type="project" value="InterPro"/>
</dbReference>
<dbReference type="Gene3D" id="3.40.50.10140">
    <property type="entry name" value="Toll/interleukin-1 receptor homology (TIR) domain"/>
    <property type="match status" value="1"/>
</dbReference>
<dbReference type="InterPro" id="IPR000157">
    <property type="entry name" value="TIR_dom"/>
</dbReference>
<dbReference type="PROSITE" id="PS50104">
    <property type="entry name" value="TIR"/>
    <property type="match status" value="1"/>
</dbReference>
<dbReference type="AlphaFoldDB" id="A9A029"/>
<organism evidence="2 3">
    <name type="scientific">Desulfosudis oleivorans (strain DSM 6200 / JCM 39069 / Hxd3)</name>
    <name type="common">Desulfococcus oleovorans</name>
    <dbReference type="NCBI Taxonomy" id="96561"/>
    <lineage>
        <taxon>Bacteria</taxon>
        <taxon>Pseudomonadati</taxon>
        <taxon>Thermodesulfobacteriota</taxon>
        <taxon>Desulfobacteria</taxon>
        <taxon>Desulfobacterales</taxon>
        <taxon>Desulfosudaceae</taxon>
        <taxon>Desulfosudis</taxon>
    </lineage>
</organism>
<gene>
    <name evidence="2" type="ordered locus">Dole_1625</name>
</gene>
<dbReference type="InterPro" id="IPR035897">
    <property type="entry name" value="Toll_tir_struct_dom_sf"/>
</dbReference>
<dbReference type="RefSeq" id="WP_012175045.1">
    <property type="nucleotide sequence ID" value="NC_009943.1"/>
</dbReference>
<feature type="domain" description="TIR" evidence="1">
    <location>
        <begin position="142"/>
        <end position="283"/>
    </location>
</feature>
<evidence type="ECO:0000313" key="2">
    <source>
        <dbReference type="EMBL" id="ABW67429.1"/>
    </source>
</evidence>
<dbReference type="OrthoDB" id="5526727at2"/>
<dbReference type="EMBL" id="CP000859">
    <property type="protein sequence ID" value="ABW67429.1"/>
    <property type="molecule type" value="Genomic_DNA"/>
</dbReference>
<protein>
    <recommendedName>
        <fullName evidence="1">TIR domain-containing protein</fullName>
    </recommendedName>
</protein>
<keyword evidence="3" id="KW-1185">Reference proteome</keyword>
<dbReference type="HOGENOM" id="CLU_958856_0_0_7"/>
<dbReference type="eggNOG" id="COG4886">
    <property type="taxonomic scope" value="Bacteria"/>
</dbReference>
<dbReference type="Pfam" id="PF13676">
    <property type="entry name" value="TIR_2"/>
    <property type="match status" value="1"/>
</dbReference>
<proteinExistence type="predicted"/>
<dbReference type="Proteomes" id="UP000008561">
    <property type="component" value="Chromosome"/>
</dbReference>
<accession>A9A029</accession>
<name>A9A029_DESOH</name>